<organism evidence="2 3">
    <name type="scientific">Metabacillus lacus</name>
    <dbReference type="NCBI Taxonomy" id="1983721"/>
    <lineage>
        <taxon>Bacteria</taxon>
        <taxon>Bacillati</taxon>
        <taxon>Bacillota</taxon>
        <taxon>Bacilli</taxon>
        <taxon>Bacillales</taxon>
        <taxon>Bacillaceae</taxon>
        <taxon>Metabacillus</taxon>
    </lineage>
</organism>
<dbReference type="RefSeq" id="WP_154306077.1">
    <property type="nucleotide sequence ID" value="NZ_WKKI01000002.1"/>
</dbReference>
<dbReference type="EMBL" id="WKKI01000002">
    <property type="protein sequence ID" value="MRX70949.1"/>
    <property type="molecule type" value="Genomic_DNA"/>
</dbReference>
<feature type="compositionally biased region" description="Polar residues" evidence="1">
    <location>
        <begin position="40"/>
        <end position="51"/>
    </location>
</feature>
<evidence type="ECO:0000313" key="3">
    <source>
        <dbReference type="Proteomes" id="UP000448867"/>
    </source>
</evidence>
<feature type="compositionally biased region" description="Polar residues" evidence="1">
    <location>
        <begin position="1"/>
        <end position="23"/>
    </location>
</feature>
<evidence type="ECO:0000256" key="1">
    <source>
        <dbReference type="SAM" id="MobiDB-lite"/>
    </source>
</evidence>
<protein>
    <submittedName>
        <fullName evidence="2">Uncharacterized protein</fullName>
    </submittedName>
</protein>
<name>A0A7X2IWG5_9BACI</name>
<comment type="caution">
    <text evidence="2">The sequence shown here is derived from an EMBL/GenBank/DDBJ whole genome shotgun (WGS) entry which is preliminary data.</text>
</comment>
<sequence>MKKTGHSSTNTSRIYAEPTNSPSLVIKTNLDPQDELDQNPYASSEAEQNKLQDYFGENNHE</sequence>
<evidence type="ECO:0000313" key="2">
    <source>
        <dbReference type="EMBL" id="MRX70949.1"/>
    </source>
</evidence>
<reference evidence="2 3" key="1">
    <citation type="submission" date="2019-11" db="EMBL/GenBank/DDBJ databases">
        <title>Bacillus lacus genome.</title>
        <authorList>
            <person name="Allen C.J."/>
            <person name="Newman J.D."/>
        </authorList>
    </citation>
    <scope>NUCLEOTIDE SEQUENCE [LARGE SCALE GENOMIC DNA]</scope>
    <source>
        <strain evidence="2 3">KCTC 33946</strain>
    </source>
</reference>
<gene>
    <name evidence="2" type="ORF">GJU40_02050</name>
</gene>
<dbReference type="OrthoDB" id="2469080at2"/>
<feature type="region of interest" description="Disordered" evidence="1">
    <location>
        <begin position="1"/>
        <end position="61"/>
    </location>
</feature>
<accession>A0A7X2IWG5</accession>
<dbReference type="Proteomes" id="UP000448867">
    <property type="component" value="Unassembled WGS sequence"/>
</dbReference>
<keyword evidence="3" id="KW-1185">Reference proteome</keyword>
<dbReference type="AlphaFoldDB" id="A0A7X2IWG5"/>
<proteinExistence type="predicted"/>